<accession>U6JS78</accession>
<dbReference type="GO" id="GO:0030036">
    <property type="term" value="P:actin cytoskeleton organization"/>
    <property type="evidence" value="ECO:0007669"/>
    <property type="project" value="InterPro"/>
</dbReference>
<keyword evidence="3" id="KW-0009">Actin-binding</keyword>
<dbReference type="InterPro" id="IPR016814">
    <property type="entry name" value="Profilin_apicomplexa"/>
</dbReference>
<dbReference type="SUPFAM" id="SSF55770">
    <property type="entry name" value="Profilin (actin-binding protein)"/>
    <property type="match status" value="1"/>
</dbReference>
<reference evidence="4" key="1">
    <citation type="submission" date="2013-10" db="EMBL/GenBank/DDBJ databases">
        <title>Genomic analysis of the causative agents of coccidiosis in chickens.</title>
        <authorList>
            <person name="Reid A.J."/>
            <person name="Blake D."/>
            <person name="Billington K."/>
            <person name="Browne H."/>
            <person name="Dunn M."/>
            <person name="Hung S."/>
            <person name="Kawahara F."/>
            <person name="Miranda-Saavedra D."/>
            <person name="Mourier T."/>
            <person name="Nagra H."/>
            <person name="Otto T.D."/>
            <person name="Rawlings N."/>
            <person name="Sanchez A."/>
            <person name="Sanders M."/>
            <person name="Subramaniam C."/>
            <person name="Tay Y."/>
            <person name="Dear P."/>
            <person name="Doerig C."/>
            <person name="Gruber A."/>
            <person name="Parkinson J."/>
            <person name="Shirley M."/>
            <person name="Wan K.L."/>
            <person name="Berriman M."/>
            <person name="Tomley F."/>
            <person name="Pain A."/>
        </authorList>
    </citation>
    <scope>NUCLEOTIDE SEQUENCE [LARGE SCALE GENOMIC DNA]</scope>
    <source>
        <strain evidence="4">Houghton</strain>
    </source>
</reference>
<evidence type="ECO:0000256" key="1">
    <source>
        <dbReference type="ARBA" id="ARBA00010058"/>
    </source>
</evidence>
<comment type="similarity">
    <text evidence="1 3">Belongs to the profilin family.</text>
</comment>
<dbReference type="InterPro" id="IPR005455">
    <property type="entry name" value="PFN_euk"/>
</dbReference>
<dbReference type="VEuPathDB" id="ToxoDB:EMH_0039550"/>
<dbReference type="GO" id="GO:0003779">
    <property type="term" value="F:actin binding"/>
    <property type="evidence" value="ECO:0007669"/>
    <property type="project" value="UniProtKB-KW"/>
</dbReference>
<feature type="site" description="Interaction with Pro-rich sequence" evidence="2">
    <location>
        <position position="83"/>
    </location>
</feature>
<evidence type="ECO:0000313" key="4">
    <source>
        <dbReference type="EMBL" id="CDJ28294.1"/>
    </source>
</evidence>
<evidence type="ECO:0000256" key="2">
    <source>
        <dbReference type="PIRSR" id="PIRSR022993-1"/>
    </source>
</evidence>
<organism evidence="4 5">
    <name type="scientific">Eimeria mitis</name>
    <dbReference type="NCBI Taxonomy" id="44415"/>
    <lineage>
        <taxon>Eukaryota</taxon>
        <taxon>Sar</taxon>
        <taxon>Alveolata</taxon>
        <taxon>Apicomplexa</taxon>
        <taxon>Conoidasida</taxon>
        <taxon>Coccidia</taxon>
        <taxon>Eucoccidiorida</taxon>
        <taxon>Eimeriorina</taxon>
        <taxon>Eimeriidae</taxon>
        <taxon>Eimeria</taxon>
    </lineage>
</organism>
<dbReference type="InterPro" id="IPR036140">
    <property type="entry name" value="PFN_sf"/>
</dbReference>
<dbReference type="InterPro" id="IPR048278">
    <property type="entry name" value="PFN"/>
</dbReference>
<dbReference type="GeneID" id="25378708"/>
<dbReference type="RefSeq" id="XP_013350868.1">
    <property type="nucleotide sequence ID" value="XM_013495414.1"/>
</dbReference>
<dbReference type="AlphaFoldDB" id="U6JS78"/>
<evidence type="ECO:0000313" key="5">
    <source>
        <dbReference type="Proteomes" id="UP000030744"/>
    </source>
</evidence>
<dbReference type="Proteomes" id="UP000030744">
    <property type="component" value="Unassembled WGS sequence"/>
</dbReference>
<name>U6JS78_9EIME</name>
<dbReference type="Pfam" id="PF00235">
    <property type="entry name" value="Profilin"/>
    <property type="match status" value="1"/>
</dbReference>
<protein>
    <recommendedName>
        <fullName evidence="3">Profilin</fullName>
    </recommendedName>
</protein>
<keyword evidence="5" id="KW-1185">Reference proteome</keyword>
<dbReference type="EMBL" id="HG681203">
    <property type="protein sequence ID" value="CDJ28294.1"/>
    <property type="molecule type" value="Genomic_DNA"/>
</dbReference>
<sequence>MGEEADTQGWDVSVKEWLVDTGRVYAGGVASIADGCRMFGAAIDNDESPWSQLVKSGYQIEVLQEDGSSTQVVYAYTYGCRMFGAAIDNDESPWSQLVKSGYQIEVLQEDGSSTQVDCDEAETVRQAIVDGRAPNGVYIGGTKYKLAEVKREFTFNDQNYDVAILGRNKGGGFLIKTPNENVVIALYDEEKEQNKADALTTALNFAEYLFQGGF</sequence>
<dbReference type="SMART" id="SM00392">
    <property type="entry name" value="PROF"/>
    <property type="match status" value="1"/>
</dbReference>
<proteinExistence type="inferred from homology"/>
<dbReference type="Gene3D" id="3.30.450.30">
    <property type="entry name" value="Dynein light chain 2a, cytoplasmic"/>
    <property type="match status" value="2"/>
</dbReference>
<dbReference type="OrthoDB" id="421374at2759"/>
<reference evidence="4" key="2">
    <citation type="submission" date="2013-10" db="EMBL/GenBank/DDBJ databases">
        <authorList>
            <person name="Aslett M."/>
        </authorList>
    </citation>
    <scope>NUCLEOTIDE SEQUENCE [LARGE SCALE GENOMIC DNA]</scope>
    <source>
        <strain evidence="4">Houghton</strain>
    </source>
</reference>
<gene>
    <name evidence="4" type="ORF">EMH_0039550</name>
</gene>
<dbReference type="PIRSF" id="PIRSF022993">
    <property type="entry name" value="Profilin_apicomplexa"/>
    <property type="match status" value="1"/>
</dbReference>
<evidence type="ECO:0000256" key="3">
    <source>
        <dbReference type="RuleBase" id="RU003909"/>
    </source>
</evidence>